<dbReference type="Proteomes" id="UP001152797">
    <property type="component" value="Unassembled WGS sequence"/>
</dbReference>
<feature type="region of interest" description="Disordered" evidence="1">
    <location>
        <begin position="1"/>
        <end position="35"/>
    </location>
</feature>
<reference evidence="3 4" key="2">
    <citation type="submission" date="2024-05" db="EMBL/GenBank/DDBJ databases">
        <authorList>
            <person name="Chen Y."/>
            <person name="Shah S."/>
            <person name="Dougan E. K."/>
            <person name="Thang M."/>
            <person name="Chan C."/>
        </authorList>
    </citation>
    <scope>NUCLEOTIDE SEQUENCE [LARGE SCALE GENOMIC DNA]</scope>
</reference>
<evidence type="ECO:0000313" key="2">
    <source>
        <dbReference type="EMBL" id="CAI3989885.1"/>
    </source>
</evidence>
<name>A0A9P1FX25_9DINO</name>
<organism evidence="2">
    <name type="scientific">Cladocopium goreaui</name>
    <dbReference type="NCBI Taxonomy" id="2562237"/>
    <lineage>
        <taxon>Eukaryota</taxon>
        <taxon>Sar</taxon>
        <taxon>Alveolata</taxon>
        <taxon>Dinophyceae</taxon>
        <taxon>Suessiales</taxon>
        <taxon>Symbiodiniaceae</taxon>
        <taxon>Cladocopium</taxon>
    </lineage>
</organism>
<accession>A0A9P1FX25</accession>
<dbReference type="EMBL" id="CAMXCT010001413">
    <property type="protein sequence ID" value="CAI3989885.1"/>
    <property type="molecule type" value="Genomic_DNA"/>
</dbReference>
<sequence length="340" mass="39045">MHGKKASIYGSRRSQKSARRNWNTYGEDDYEANYDYDETAMPNVPEETYENEDEQNQEYEQNYDDVVYDEGTAFAATLTLLDEMATTIMELKKVPPGESLGTEFWEQDELQPVLQLPGVQLQKGSMCNFGLRGRDLLKKVDISMKNALVEMQSAPRSTRRTLHNLTQELEMPEIALTKTAFIKHNKKATSAQMPKQMRVKQHWLREHGRHLKSPLLQRERHWLRRHGRQCVLMPIAYHVFLNDIVHKKTASADPLVNNEAKRFQQDQQPTWASTSWPTSSTPVFDAKFTEVETITGLMSSGDDECAGDEGMGRAAKQALKKETPWRSINAQDRPHFVKAT</sequence>
<proteinExistence type="predicted"/>
<dbReference type="AlphaFoldDB" id="A0A9P1FX25"/>
<feature type="compositionally biased region" description="Acidic residues" evidence="1">
    <location>
        <begin position="26"/>
        <end position="35"/>
    </location>
</feature>
<dbReference type="EMBL" id="CAMXCT020001413">
    <property type="protein sequence ID" value="CAL1143260.1"/>
    <property type="molecule type" value="Genomic_DNA"/>
</dbReference>
<protein>
    <submittedName>
        <fullName evidence="2">Uncharacterized protein</fullName>
    </submittedName>
</protein>
<keyword evidence="4" id="KW-1185">Reference proteome</keyword>
<evidence type="ECO:0000313" key="3">
    <source>
        <dbReference type="EMBL" id="CAL4777197.1"/>
    </source>
</evidence>
<reference evidence="2" key="1">
    <citation type="submission" date="2022-10" db="EMBL/GenBank/DDBJ databases">
        <authorList>
            <person name="Chen Y."/>
            <person name="Dougan E. K."/>
            <person name="Chan C."/>
            <person name="Rhodes N."/>
            <person name="Thang M."/>
        </authorList>
    </citation>
    <scope>NUCLEOTIDE SEQUENCE</scope>
</reference>
<evidence type="ECO:0000256" key="1">
    <source>
        <dbReference type="SAM" id="MobiDB-lite"/>
    </source>
</evidence>
<comment type="caution">
    <text evidence="2">The sequence shown here is derived from an EMBL/GenBank/DDBJ whole genome shotgun (WGS) entry which is preliminary data.</text>
</comment>
<evidence type="ECO:0000313" key="4">
    <source>
        <dbReference type="Proteomes" id="UP001152797"/>
    </source>
</evidence>
<gene>
    <name evidence="2" type="ORF">C1SCF055_LOCUS16916</name>
</gene>
<dbReference type="EMBL" id="CAMXCT030001413">
    <property type="protein sequence ID" value="CAL4777197.1"/>
    <property type="molecule type" value="Genomic_DNA"/>
</dbReference>